<dbReference type="OrthoDB" id="9799970at2"/>
<feature type="domain" description="Peptidase M15C" evidence="3">
    <location>
        <begin position="620"/>
        <end position="692"/>
    </location>
</feature>
<comment type="caution">
    <text evidence="4">The sequence shown here is derived from an EMBL/GenBank/DDBJ whole genome shotgun (WGS) entry which is preliminary data.</text>
</comment>
<dbReference type="GO" id="GO:0008233">
    <property type="term" value="F:peptidase activity"/>
    <property type="evidence" value="ECO:0007669"/>
    <property type="project" value="InterPro"/>
</dbReference>
<feature type="region of interest" description="Disordered" evidence="1">
    <location>
        <begin position="26"/>
        <end position="126"/>
    </location>
</feature>
<dbReference type="Pfam" id="PF13539">
    <property type="entry name" value="Peptidase_M15_4"/>
    <property type="match status" value="1"/>
</dbReference>
<dbReference type="Proteomes" id="UP000280935">
    <property type="component" value="Unassembled WGS sequence"/>
</dbReference>
<sequence>MNPVRRITALAQTTAALFLNAVAAQADPLDPEESAPPSASGSPSTTPSAAPSPGPTTTTPTEEPSATPSVVEESPTPTTAPSTEPAADPGDTGVETDGADPDGAEPNASRFTVTSTGPTSGSTFLTGDFVDSYVFRGSAKAGSTVVVWWSNPRNNTGWRESTRTTARQDGTFEVRSKIGPWSGDLQFTATEGTAAPAPSVKGQQVNLRSSAETLTVDTTGKKDGDAFVAGSGEFTFSGLARPGTRITVWWNQPQGNRTWRTLDTGVAVRADGTFTHRHPIGPWPGELGFTVSAGNTPAADAPTRAVRMVQAPLALTVASTGNSQGNTFIGGQGEYVYSGRTTPNSMVQIWWDTTPDRSNWREGVRGRSDAQGNFRLITPIGPWPATIHWAATTGERPSKDARHATTVIVQSPSSFSVRMTGTKLSDGYQAGTGRYIFEGSALANSKVTIWWNNPNNSRWYEMITTTADSVGRYFVTKWVGPDAGTLRFTATAGTQPGWWNVQPVTVKLVHIGMQPWIAPAYTAEVGAAWRPGCPVGPHQLSKIDMNHWTPQGTIARGSIIVRSDLAQRTIDIFQAAFDERFPITKMRLPSEYPGAKDELMMEDDNTSGFNCRTVVGNPYRMSPHSYGYAIDINTVKNPYFAAGRWYPSSKYSTGRSASIPGMHMASTVFPQQFRARGGHWGGCYRDYHHFELTTKRC</sequence>
<gene>
    <name evidence="4" type="ORF">EII35_11380</name>
</gene>
<dbReference type="SUPFAM" id="SSF55166">
    <property type="entry name" value="Hedgehog/DD-peptidase"/>
    <property type="match status" value="1"/>
</dbReference>
<dbReference type="EMBL" id="RQYT01000030">
    <property type="protein sequence ID" value="RRD48800.1"/>
    <property type="molecule type" value="Genomic_DNA"/>
</dbReference>
<accession>A0A3P1WTV7</accession>
<keyword evidence="2" id="KW-0732">Signal</keyword>
<feature type="compositionally biased region" description="Low complexity" evidence="1">
    <location>
        <begin position="112"/>
        <end position="126"/>
    </location>
</feature>
<feature type="chain" id="PRO_5018235722" evidence="2">
    <location>
        <begin position="27"/>
        <end position="697"/>
    </location>
</feature>
<dbReference type="AlphaFoldDB" id="A0A3P1WTV7"/>
<dbReference type="RefSeq" id="WP_125228589.1">
    <property type="nucleotide sequence ID" value="NZ_RQYT01000030.1"/>
</dbReference>
<evidence type="ECO:0000313" key="4">
    <source>
        <dbReference type="EMBL" id="RRD48800.1"/>
    </source>
</evidence>
<evidence type="ECO:0000259" key="3">
    <source>
        <dbReference type="Pfam" id="PF13539"/>
    </source>
</evidence>
<reference evidence="4 5" key="1">
    <citation type="submission" date="2018-11" db="EMBL/GenBank/DDBJ databases">
        <title>Genomes From Bacteria Associated with the Canine Oral Cavity: a Test Case for Automated Genome-Based Taxonomic Assignment.</title>
        <authorList>
            <person name="Coil D.A."/>
            <person name="Jospin G."/>
            <person name="Darling A.E."/>
            <person name="Wallis C."/>
            <person name="Davis I.J."/>
            <person name="Harris S."/>
            <person name="Eisen J.A."/>
            <person name="Holcombe L.J."/>
            <person name="O'Flynn C."/>
        </authorList>
    </citation>
    <scope>NUCLEOTIDE SEQUENCE [LARGE SCALE GENOMIC DNA]</scope>
    <source>
        <strain evidence="4 5">OH2822_COT-296</strain>
    </source>
</reference>
<dbReference type="InterPro" id="IPR039561">
    <property type="entry name" value="Peptidase_M15C"/>
</dbReference>
<proteinExistence type="predicted"/>
<dbReference type="InterPro" id="IPR009045">
    <property type="entry name" value="Zn_M74/Hedgehog-like"/>
</dbReference>
<name>A0A3P1WTV7_9ACTN</name>
<organism evidence="4 5">
    <name type="scientific">Arachnia propionica</name>
    <dbReference type="NCBI Taxonomy" id="1750"/>
    <lineage>
        <taxon>Bacteria</taxon>
        <taxon>Bacillati</taxon>
        <taxon>Actinomycetota</taxon>
        <taxon>Actinomycetes</taxon>
        <taxon>Propionibacteriales</taxon>
        <taxon>Propionibacteriaceae</taxon>
        <taxon>Arachnia</taxon>
    </lineage>
</organism>
<feature type="compositionally biased region" description="Low complexity" evidence="1">
    <location>
        <begin position="35"/>
        <end position="87"/>
    </location>
</feature>
<dbReference type="Gene3D" id="3.30.1380.10">
    <property type="match status" value="1"/>
</dbReference>
<evidence type="ECO:0000313" key="5">
    <source>
        <dbReference type="Proteomes" id="UP000280935"/>
    </source>
</evidence>
<feature type="signal peptide" evidence="2">
    <location>
        <begin position="1"/>
        <end position="26"/>
    </location>
</feature>
<evidence type="ECO:0000256" key="1">
    <source>
        <dbReference type="SAM" id="MobiDB-lite"/>
    </source>
</evidence>
<evidence type="ECO:0000256" key="2">
    <source>
        <dbReference type="SAM" id="SignalP"/>
    </source>
</evidence>
<protein>
    <submittedName>
        <fullName evidence="4">M15 family peptidase</fullName>
    </submittedName>
</protein>